<proteinExistence type="predicted"/>
<accession>A0ABX8Z0Y3</accession>
<feature type="chain" id="PRO_5045384406" description="Tetratricopeptide repeat protein" evidence="1">
    <location>
        <begin position="22"/>
        <end position="233"/>
    </location>
</feature>
<feature type="signal peptide" evidence="1">
    <location>
        <begin position="1"/>
        <end position="21"/>
    </location>
</feature>
<name>A0ABX8Z0Y3_9BACT</name>
<dbReference type="SUPFAM" id="SSF48452">
    <property type="entry name" value="TPR-like"/>
    <property type="match status" value="1"/>
</dbReference>
<keyword evidence="3" id="KW-1185">Reference proteome</keyword>
<gene>
    <name evidence="2" type="ORF">RHAB15C_0001226</name>
</gene>
<reference evidence="2 3" key="1">
    <citation type="submission" date="2020-01" db="EMBL/GenBank/DDBJ databases">
        <authorList>
            <person name="Sixt B."/>
            <person name="Schulz F."/>
            <person name="Kostanjsek R."/>
            <person name="Koestlbacher S."/>
            <person name="Collingro A."/>
            <person name="Toenshoff E."/>
            <person name="Horn M."/>
        </authorList>
    </citation>
    <scope>NUCLEOTIDE SEQUENCE [LARGE SCALE GENOMIC DNA]</scope>
    <source>
        <strain evidence="2 3">15C</strain>
    </source>
</reference>
<evidence type="ECO:0008006" key="4">
    <source>
        <dbReference type="Google" id="ProtNLM"/>
    </source>
</evidence>
<evidence type="ECO:0000313" key="2">
    <source>
        <dbReference type="EMBL" id="QZA59340.1"/>
    </source>
</evidence>
<dbReference type="Proteomes" id="UP000822862">
    <property type="component" value="Chromosome"/>
</dbReference>
<evidence type="ECO:0000313" key="3">
    <source>
        <dbReference type="Proteomes" id="UP000822862"/>
    </source>
</evidence>
<keyword evidence="1" id="KW-0732">Signal</keyword>
<reference evidence="2 3" key="2">
    <citation type="submission" date="2021-05" db="EMBL/GenBank/DDBJ databases">
        <title>Ecology and evolution of chlamydial symbionts of arthropods.</title>
        <authorList>
            <person name="Halter T."/>
            <person name="Sixt B.S."/>
            <person name="Toenshoff E.R."/>
            <person name="Koestlbacher S."/>
            <person name="Schulz F."/>
            <person name="Kostanjsek R."/>
            <person name="Collingro A."/>
            <person name="Hendrickx F."/>
            <person name="Horn M."/>
        </authorList>
    </citation>
    <scope>NUCLEOTIDE SEQUENCE [LARGE SCALE GENOMIC DNA]</scope>
    <source>
        <strain evidence="2 3">15C</strain>
    </source>
</reference>
<dbReference type="RefSeq" id="WP_194845158.1">
    <property type="nucleotide sequence ID" value="NZ_CP075585.1"/>
</dbReference>
<dbReference type="InterPro" id="IPR011990">
    <property type="entry name" value="TPR-like_helical_dom_sf"/>
</dbReference>
<dbReference type="EMBL" id="CP075585">
    <property type="protein sequence ID" value="QZA59340.1"/>
    <property type="molecule type" value="Genomic_DNA"/>
</dbReference>
<organism evidence="2 3">
    <name type="scientific">Candidatus Rhabdochlamydia porcellionis</name>
    <dbReference type="NCBI Taxonomy" id="225148"/>
    <lineage>
        <taxon>Bacteria</taxon>
        <taxon>Pseudomonadati</taxon>
        <taxon>Chlamydiota</taxon>
        <taxon>Chlamydiia</taxon>
        <taxon>Parachlamydiales</taxon>
        <taxon>Candidatus Rhabdochlamydiaceae</taxon>
        <taxon>Candidatus Rhabdochlamydia</taxon>
    </lineage>
</organism>
<sequence>MKILKCFLIFFLSTLWQLSYAQTNFNSVQEVLDFETAQIADLGSADCYINRAESYLLCQSYDLALNDLEVGYQLSQDIENNPTLHFRSLFGLAIVYANIDQLDKFYTVVNSIEEFLDAHKCTRCSEKQHSVELCSYVKLLISDTPEPERISVEACIEKANNTARYARILIDKSHPAARFVLNALVNRLTNKAIKCCNAGGLWRGCIQPLATKWQEWNEKWKIFDKLPTLQRSK</sequence>
<evidence type="ECO:0000256" key="1">
    <source>
        <dbReference type="SAM" id="SignalP"/>
    </source>
</evidence>
<protein>
    <recommendedName>
        <fullName evidence="4">Tetratricopeptide repeat protein</fullName>
    </recommendedName>
</protein>